<dbReference type="STRING" id="74557.A0A1V9Y9J7"/>
<comment type="caution">
    <text evidence="11">The sequence shown here is derived from an EMBL/GenBank/DDBJ whole genome shotgun (WGS) entry which is preliminary data.</text>
</comment>
<comment type="similarity">
    <text evidence="3 9">Belongs to the alpha-carbonic anhydrase family.</text>
</comment>
<evidence type="ECO:0000313" key="11">
    <source>
        <dbReference type="EMBL" id="OQR82397.1"/>
    </source>
</evidence>
<evidence type="ECO:0000259" key="10">
    <source>
        <dbReference type="PROSITE" id="PS51144"/>
    </source>
</evidence>
<feature type="non-terminal residue" evidence="11">
    <location>
        <position position="180"/>
    </location>
</feature>
<comment type="function">
    <text evidence="2 9">Reversible hydration of carbon dioxide.</text>
</comment>
<evidence type="ECO:0000256" key="7">
    <source>
        <dbReference type="ARBA" id="ARBA00023239"/>
    </source>
</evidence>
<evidence type="ECO:0000256" key="3">
    <source>
        <dbReference type="ARBA" id="ARBA00010718"/>
    </source>
</evidence>
<name>A0A1V9Y9J7_9STRA</name>
<proteinExistence type="inferred from homology"/>
<dbReference type="PANTHER" id="PTHR18952">
    <property type="entry name" value="CARBONIC ANHYDRASE"/>
    <property type="match status" value="1"/>
</dbReference>
<dbReference type="PROSITE" id="PS00162">
    <property type="entry name" value="ALPHA_CA_1"/>
    <property type="match status" value="1"/>
</dbReference>
<feature type="chain" id="PRO_5025083588" description="Carbonic anhydrase" evidence="9">
    <location>
        <begin position="17"/>
        <end position="180"/>
    </location>
</feature>
<reference evidence="11 12" key="1">
    <citation type="journal article" date="2014" name="Genome Biol. Evol.">
        <title>The secreted proteins of Achlya hypogyna and Thraustotheca clavata identify the ancestral oomycete secretome and reveal gene acquisitions by horizontal gene transfer.</title>
        <authorList>
            <person name="Misner I."/>
            <person name="Blouin N."/>
            <person name="Leonard G."/>
            <person name="Richards T.A."/>
            <person name="Lane C.E."/>
        </authorList>
    </citation>
    <scope>NUCLEOTIDE SEQUENCE [LARGE SCALE GENOMIC DNA]</scope>
    <source>
        <strain evidence="11 12">ATCC 34112</strain>
    </source>
</reference>
<dbReference type="GO" id="GO:0008270">
    <property type="term" value="F:zinc ion binding"/>
    <property type="evidence" value="ECO:0007669"/>
    <property type="project" value="UniProtKB-UniRule"/>
</dbReference>
<evidence type="ECO:0000256" key="5">
    <source>
        <dbReference type="ARBA" id="ARBA00022723"/>
    </source>
</evidence>
<dbReference type="EC" id="4.2.1.1" evidence="4 9"/>
<comment type="cofactor">
    <cofactor evidence="1 9">
        <name>Zn(2+)</name>
        <dbReference type="ChEBI" id="CHEBI:29105"/>
    </cofactor>
</comment>
<gene>
    <name evidence="11" type="ORF">THRCLA_11018</name>
</gene>
<dbReference type="GO" id="GO:0004089">
    <property type="term" value="F:carbonate dehydratase activity"/>
    <property type="evidence" value="ECO:0007669"/>
    <property type="project" value="UniProtKB-UniRule"/>
</dbReference>
<evidence type="ECO:0000256" key="1">
    <source>
        <dbReference type="ARBA" id="ARBA00001947"/>
    </source>
</evidence>
<dbReference type="InterPro" id="IPR023561">
    <property type="entry name" value="Carbonic_anhydrase_a-class"/>
</dbReference>
<protein>
    <recommendedName>
        <fullName evidence="4 9">Carbonic anhydrase</fullName>
        <ecNumber evidence="4 9">4.2.1.1</ecNumber>
    </recommendedName>
</protein>
<dbReference type="OrthoDB" id="429145at2759"/>
<dbReference type="InterPro" id="IPR041891">
    <property type="entry name" value="Alpha_CA_prokaryot-like"/>
</dbReference>
<dbReference type="InterPro" id="IPR001148">
    <property type="entry name" value="CA_dom"/>
</dbReference>
<dbReference type="SMART" id="SM01057">
    <property type="entry name" value="Carb_anhydrase"/>
    <property type="match status" value="1"/>
</dbReference>
<evidence type="ECO:0000313" key="12">
    <source>
        <dbReference type="Proteomes" id="UP000243217"/>
    </source>
</evidence>
<dbReference type="PANTHER" id="PTHR18952:SF265">
    <property type="entry name" value="CARBONIC ANHYDRASE"/>
    <property type="match status" value="1"/>
</dbReference>
<evidence type="ECO:0000256" key="6">
    <source>
        <dbReference type="ARBA" id="ARBA00022833"/>
    </source>
</evidence>
<dbReference type="AlphaFoldDB" id="A0A1V9Y9J7"/>
<dbReference type="CDD" id="cd03124">
    <property type="entry name" value="alpha_CA_prokaryotic_like"/>
    <property type="match status" value="1"/>
</dbReference>
<dbReference type="Gene3D" id="3.10.200.10">
    <property type="entry name" value="Alpha carbonic anhydrase"/>
    <property type="match status" value="1"/>
</dbReference>
<dbReference type="InterPro" id="IPR018338">
    <property type="entry name" value="Carbonic_anhydrase_a-class_CS"/>
</dbReference>
<evidence type="ECO:0000256" key="4">
    <source>
        <dbReference type="ARBA" id="ARBA00012925"/>
    </source>
</evidence>
<keyword evidence="6 9" id="KW-0862">Zinc</keyword>
<dbReference type="SUPFAM" id="SSF51069">
    <property type="entry name" value="Carbonic anhydrase"/>
    <property type="match status" value="1"/>
</dbReference>
<dbReference type="PROSITE" id="PS51144">
    <property type="entry name" value="ALPHA_CA_2"/>
    <property type="match status" value="1"/>
</dbReference>
<evidence type="ECO:0000256" key="9">
    <source>
        <dbReference type="RuleBase" id="RU367011"/>
    </source>
</evidence>
<dbReference type="Pfam" id="PF00194">
    <property type="entry name" value="Carb_anhydrase"/>
    <property type="match status" value="1"/>
</dbReference>
<keyword evidence="5 9" id="KW-0479">Metal-binding</keyword>
<dbReference type="Proteomes" id="UP000243217">
    <property type="component" value="Unassembled WGS sequence"/>
</dbReference>
<keyword evidence="9" id="KW-0732">Signal</keyword>
<feature type="domain" description="Alpha-carbonic anhydrase" evidence="10">
    <location>
        <begin position="1"/>
        <end position="180"/>
    </location>
</feature>
<sequence>MRFYSLFALATAMVAAMCPEPEMKAQSPIDIPRIVNPTPNTNNVTISFTNLANGVVENDHGETVKVFWDGGKDSKLVLNGVEYHSVQFHFHHPSEHTVCGNTYPFEMHMVHRTTDGKYGVVGVIFEIGGDDNLFLNQVWPSIGLLGGPGTNVTASGVNGAALKFSSDTEFYRYPGSLTTP</sequence>
<keyword evidence="12" id="KW-1185">Reference proteome</keyword>
<dbReference type="EMBL" id="JNBS01004721">
    <property type="protein sequence ID" value="OQR82397.1"/>
    <property type="molecule type" value="Genomic_DNA"/>
</dbReference>
<evidence type="ECO:0000256" key="8">
    <source>
        <dbReference type="ARBA" id="ARBA00048348"/>
    </source>
</evidence>
<feature type="signal peptide" evidence="9">
    <location>
        <begin position="1"/>
        <end position="16"/>
    </location>
</feature>
<keyword evidence="7 9" id="KW-0456">Lyase</keyword>
<evidence type="ECO:0000256" key="2">
    <source>
        <dbReference type="ARBA" id="ARBA00002904"/>
    </source>
</evidence>
<accession>A0A1V9Y9J7</accession>
<comment type="catalytic activity">
    <reaction evidence="8 9">
        <text>hydrogencarbonate + H(+) = CO2 + H2O</text>
        <dbReference type="Rhea" id="RHEA:10748"/>
        <dbReference type="ChEBI" id="CHEBI:15377"/>
        <dbReference type="ChEBI" id="CHEBI:15378"/>
        <dbReference type="ChEBI" id="CHEBI:16526"/>
        <dbReference type="ChEBI" id="CHEBI:17544"/>
        <dbReference type="EC" id="4.2.1.1"/>
    </reaction>
</comment>
<dbReference type="InterPro" id="IPR036398">
    <property type="entry name" value="CA_dom_sf"/>
</dbReference>
<organism evidence="11 12">
    <name type="scientific">Thraustotheca clavata</name>
    <dbReference type="NCBI Taxonomy" id="74557"/>
    <lineage>
        <taxon>Eukaryota</taxon>
        <taxon>Sar</taxon>
        <taxon>Stramenopiles</taxon>
        <taxon>Oomycota</taxon>
        <taxon>Saprolegniomycetes</taxon>
        <taxon>Saprolegniales</taxon>
        <taxon>Achlyaceae</taxon>
        <taxon>Thraustotheca</taxon>
    </lineage>
</organism>